<evidence type="ECO:0000313" key="2">
    <source>
        <dbReference type="EMBL" id="CAJ0587596.1"/>
    </source>
</evidence>
<feature type="domain" description="Enoyl reductase (ER)" evidence="1">
    <location>
        <begin position="30"/>
        <end position="341"/>
    </location>
</feature>
<dbReference type="SMART" id="SM00829">
    <property type="entry name" value="PKS_ER"/>
    <property type="match status" value="1"/>
</dbReference>
<dbReference type="Gene3D" id="3.90.180.10">
    <property type="entry name" value="Medium-chain alcohol dehydrogenases, catalytic domain"/>
    <property type="match status" value="1"/>
</dbReference>
<dbReference type="Proteomes" id="UP001177023">
    <property type="component" value="Unassembled WGS sequence"/>
</dbReference>
<dbReference type="AlphaFoldDB" id="A0AA36DK81"/>
<evidence type="ECO:0000259" key="1">
    <source>
        <dbReference type="SMART" id="SM00829"/>
    </source>
</evidence>
<dbReference type="SUPFAM" id="SSF50129">
    <property type="entry name" value="GroES-like"/>
    <property type="match status" value="1"/>
</dbReference>
<reference evidence="2" key="1">
    <citation type="submission" date="2023-06" db="EMBL/GenBank/DDBJ databases">
        <authorList>
            <person name="Delattre M."/>
        </authorList>
    </citation>
    <scope>NUCLEOTIDE SEQUENCE</scope>
    <source>
        <strain evidence="2">AF72</strain>
    </source>
</reference>
<dbReference type="GO" id="GO:0016491">
    <property type="term" value="F:oxidoreductase activity"/>
    <property type="evidence" value="ECO:0007669"/>
    <property type="project" value="InterPro"/>
</dbReference>
<dbReference type="GO" id="GO:0005739">
    <property type="term" value="C:mitochondrion"/>
    <property type="evidence" value="ECO:0007669"/>
    <property type="project" value="TreeGrafter"/>
</dbReference>
<gene>
    <name evidence="2" type="ORF">MSPICULIGERA_LOCUS25554</name>
</gene>
<dbReference type="SUPFAM" id="SSF51735">
    <property type="entry name" value="NAD(P)-binding Rossmann-fold domains"/>
    <property type="match status" value="1"/>
</dbReference>
<comment type="caution">
    <text evidence="2">The sequence shown here is derived from an EMBL/GenBank/DDBJ whole genome shotgun (WGS) entry which is preliminary data.</text>
</comment>
<proteinExistence type="predicted"/>
<name>A0AA36DK81_9BILA</name>
<dbReference type="Pfam" id="PF00107">
    <property type="entry name" value="ADH_zinc_N"/>
    <property type="match status" value="1"/>
</dbReference>
<dbReference type="InterPro" id="IPR013154">
    <property type="entry name" value="ADH-like_N"/>
</dbReference>
<dbReference type="PANTHER" id="PTHR43677:SF4">
    <property type="entry name" value="QUINONE OXIDOREDUCTASE-LIKE PROTEIN 2"/>
    <property type="match status" value="1"/>
</dbReference>
<keyword evidence="3" id="KW-1185">Reference proteome</keyword>
<dbReference type="Gene3D" id="3.40.50.720">
    <property type="entry name" value="NAD(P)-binding Rossmann-like Domain"/>
    <property type="match status" value="1"/>
</dbReference>
<dbReference type="InterPro" id="IPR051397">
    <property type="entry name" value="Zn-ADH-like_protein"/>
</dbReference>
<evidence type="ECO:0000313" key="3">
    <source>
        <dbReference type="Proteomes" id="UP001177023"/>
    </source>
</evidence>
<dbReference type="EMBL" id="CATQJA010002710">
    <property type="protein sequence ID" value="CAJ0587596.1"/>
    <property type="molecule type" value="Genomic_DNA"/>
</dbReference>
<dbReference type="InterPro" id="IPR011032">
    <property type="entry name" value="GroES-like_sf"/>
</dbReference>
<dbReference type="Pfam" id="PF08240">
    <property type="entry name" value="ADH_N"/>
    <property type="match status" value="1"/>
</dbReference>
<protein>
    <recommendedName>
        <fullName evidence="1">Enoyl reductase (ER) domain-containing protein</fullName>
    </recommendedName>
</protein>
<dbReference type="InterPro" id="IPR020843">
    <property type="entry name" value="ER"/>
</dbReference>
<accession>A0AA36DK81</accession>
<organism evidence="2 3">
    <name type="scientific">Mesorhabditis spiculigera</name>
    <dbReference type="NCBI Taxonomy" id="96644"/>
    <lineage>
        <taxon>Eukaryota</taxon>
        <taxon>Metazoa</taxon>
        <taxon>Ecdysozoa</taxon>
        <taxon>Nematoda</taxon>
        <taxon>Chromadorea</taxon>
        <taxon>Rhabditida</taxon>
        <taxon>Rhabditina</taxon>
        <taxon>Rhabditomorpha</taxon>
        <taxon>Rhabditoidea</taxon>
        <taxon>Rhabditidae</taxon>
        <taxon>Mesorhabditinae</taxon>
        <taxon>Mesorhabditis</taxon>
    </lineage>
</organism>
<dbReference type="InterPro" id="IPR036291">
    <property type="entry name" value="NAD(P)-bd_dom_sf"/>
</dbReference>
<dbReference type="PANTHER" id="PTHR43677">
    <property type="entry name" value="SHORT-CHAIN DEHYDROGENASE/REDUCTASE"/>
    <property type="match status" value="1"/>
</dbReference>
<dbReference type="InterPro" id="IPR013149">
    <property type="entry name" value="ADH-like_C"/>
</dbReference>
<feature type="non-terminal residue" evidence="2">
    <location>
        <position position="1"/>
    </location>
</feature>
<sequence length="346" mass="37895">MQSTSFLKRAGSGLVSFARGYRAAVVTEYGKPLEVRELESKKPGPHDIVLDVESCGFNNADWKMIKGMYHLKPKRPFVPGFEIAGNIKEVGEKVQKWKAGDRVFVLRRHGTGGFAEECMVKEHDMIYSIPFSIDYETAAAVAVTYGTAYVALANMAKERQGSSVLVLSSRGTMGFAAIDLAQNVFGAQVFAASDDEDKLEKLRTTGVTRTINWEKEDLPKVIRKDTFNEGVDVVVDTVGGKVFHTALEAMKKGGHLASLSFASGEIPSVSLLDLHRLQATISGVWLGGRSASEIDAIMSTVIGLFDEGYLSARIEAKYKLEEVNKLVDDIEHNKIFGKVIVNPKSL</sequence>